<dbReference type="RefSeq" id="WP_316699887.1">
    <property type="nucleotide sequence ID" value="NZ_CP136336.1"/>
</dbReference>
<keyword evidence="2" id="KW-1185">Reference proteome</keyword>
<evidence type="ECO:0000313" key="1">
    <source>
        <dbReference type="EMBL" id="WOB07215.1"/>
    </source>
</evidence>
<dbReference type="Proteomes" id="UP001303946">
    <property type="component" value="Chromosome"/>
</dbReference>
<dbReference type="EMBL" id="CP136336">
    <property type="protein sequence ID" value="WOB07215.1"/>
    <property type="molecule type" value="Genomic_DNA"/>
</dbReference>
<proteinExistence type="predicted"/>
<gene>
    <name evidence="1" type="ORF">RXV79_20135</name>
</gene>
<organism evidence="1 2">
    <name type="scientific">Piscinibacter gummiphilus</name>
    <dbReference type="NCBI Taxonomy" id="946333"/>
    <lineage>
        <taxon>Bacteria</taxon>
        <taxon>Pseudomonadati</taxon>
        <taxon>Pseudomonadota</taxon>
        <taxon>Betaproteobacteria</taxon>
        <taxon>Burkholderiales</taxon>
        <taxon>Sphaerotilaceae</taxon>
        <taxon>Piscinibacter</taxon>
    </lineage>
</organism>
<accession>A0ABZ0CW54</accession>
<sequence length="65" mass="6859">MNKDLLQPSATITAALITNPSPGVTRSKLADVGALFASVYLELEKAQAIVDKAREQPVKPPASLL</sequence>
<protein>
    <submittedName>
        <fullName evidence="1">Uncharacterized protein</fullName>
    </submittedName>
</protein>
<reference evidence="1 2" key="1">
    <citation type="submission" date="2023-10" db="EMBL/GenBank/DDBJ databases">
        <title>Bacteria for the degradation of biodegradable plastic PBAT(Polybutylene adipate terephthalate).</title>
        <authorList>
            <person name="Weon H.-Y."/>
            <person name="Yeon J."/>
        </authorList>
    </citation>
    <scope>NUCLEOTIDE SEQUENCE [LARGE SCALE GENOMIC DNA]</scope>
    <source>
        <strain evidence="1 2">SBD 7-3</strain>
    </source>
</reference>
<name>A0ABZ0CW54_9BURK</name>
<evidence type="ECO:0000313" key="2">
    <source>
        <dbReference type="Proteomes" id="UP001303946"/>
    </source>
</evidence>